<sequence length="56" mass="6516">MNFDYLLNALFGEREVLHALECSVCGFDEIYYIDPSTKKQIGRACQGCQFVQKFEF</sequence>
<proteinExistence type="predicted"/>
<evidence type="ECO:0000313" key="1">
    <source>
        <dbReference type="EMBL" id="SEN39510.1"/>
    </source>
</evidence>
<name>A0A1H8G6X8_9BACI</name>
<dbReference type="RefSeq" id="WP_090748177.1">
    <property type="nucleotide sequence ID" value="NZ_FOBW01000012.1"/>
</dbReference>
<dbReference type="EMBL" id="FOBW01000012">
    <property type="protein sequence ID" value="SEN39510.1"/>
    <property type="molecule type" value="Genomic_DNA"/>
</dbReference>
<protein>
    <submittedName>
        <fullName evidence="1">Uncharacterized protein</fullName>
    </submittedName>
</protein>
<dbReference type="AlphaFoldDB" id="A0A1H8G6X8"/>
<accession>A0A1H8G6X8</accession>
<dbReference type="Proteomes" id="UP000198553">
    <property type="component" value="Unassembled WGS sequence"/>
</dbReference>
<gene>
    <name evidence="1" type="ORF">SAMN05192533_112108</name>
</gene>
<dbReference type="STRING" id="930146.SAMN05192533_112108"/>
<organism evidence="1 2">
    <name type="scientific">Mesobacillus persicus</name>
    <dbReference type="NCBI Taxonomy" id="930146"/>
    <lineage>
        <taxon>Bacteria</taxon>
        <taxon>Bacillati</taxon>
        <taxon>Bacillota</taxon>
        <taxon>Bacilli</taxon>
        <taxon>Bacillales</taxon>
        <taxon>Bacillaceae</taxon>
        <taxon>Mesobacillus</taxon>
    </lineage>
</organism>
<evidence type="ECO:0000313" key="2">
    <source>
        <dbReference type="Proteomes" id="UP000198553"/>
    </source>
</evidence>
<reference evidence="2" key="1">
    <citation type="submission" date="2016-10" db="EMBL/GenBank/DDBJ databases">
        <authorList>
            <person name="Varghese N."/>
            <person name="Submissions S."/>
        </authorList>
    </citation>
    <scope>NUCLEOTIDE SEQUENCE [LARGE SCALE GENOMIC DNA]</scope>
    <source>
        <strain evidence="2">B48,IBRC-M 10115,DSM 25386,CECT 8001</strain>
    </source>
</reference>
<dbReference type="OrthoDB" id="2901877at2"/>
<keyword evidence="2" id="KW-1185">Reference proteome</keyword>